<dbReference type="EMBL" id="JAPQKH010000001">
    <property type="protein sequence ID" value="KAJ5116867.1"/>
    <property type="molecule type" value="Genomic_DNA"/>
</dbReference>
<evidence type="ECO:0000313" key="2">
    <source>
        <dbReference type="Proteomes" id="UP001149165"/>
    </source>
</evidence>
<keyword evidence="2" id="KW-1185">Reference proteome</keyword>
<evidence type="ECO:0000313" key="1">
    <source>
        <dbReference type="EMBL" id="KAJ5116867.1"/>
    </source>
</evidence>
<name>A0A9W9KRN2_9EURO</name>
<gene>
    <name evidence="1" type="ORF">N7456_001215</name>
</gene>
<proteinExistence type="predicted"/>
<comment type="caution">
    <text evidence="1">The sequence shown here is derived from an EMBL/GenBank/DDBJ whole genome shotgun (WGS) entry which is preliminary data.</text>
</comment>
<dbReference type="Proteomes" id="UP001149165">
    <property type="component" value="Unassembled WGS sequence"/>
</dbReference>
<reference evidence="1" key="1">
    <citation type="submission" date="2022-11" db="EMBL/GenBank/DDBJ databases">
        <authorList>
            <person name="Petersen C."/>
        </authorList>
    </citation>
    <scope>NUCLEOTIDE SEQUENCE</scope>
    <source>
        <strain evidence="1">IBT 30069</strain>
    </source>
</reference>
<dbReference type="AlphaFoldDB" id="A0A9W9KRN2"/>
<reference evidence="1" key="2">
    <citation type="journal article" date="2023" name="IMA Fungus">
        <title>Comparative genomic study of the Penicillium genus elucidates a diverse pangenome and 15 lateral gene transfer events.</title>
        <authorList>
            <person name="Petersen C."/>
            <person name="Sorensen T."/>
            <person name="Nielsen M.R."/>
            <person name="Sondergaard T.E."/>
            <person name="Sorensen J.L."/>
            <person name="Fitzpatrick D.A."/>
            <person name="Frisvad J.C."/>
            <person name="Nielsen K.L."/>
        </authorList>
    </citation>
    <scope>NUCLEOTIDE SEQUENCE</scope>
    <source>
        <strain evidence="1">IBT 30069</strain>
    </source>
</reference>
<organism evidence="1 2">
    <name type="scientific">Penicillium angulare</name>
    <dbReference type="NCBI Taxonomy" id="116970"/>
    <lineage>
        <taxon>Eukaryota</taxon>
        <taxon>Fungi</taxon>
        <taxon>Dikarya</taxon>
        <taxon>Ascomycota</taxon>
        <taxon>Pezizomycotina</taxon>
        <taxon>Eurotiomycetes</taxon>
        <taxon>Eurotiomycetidae</taxon>
        <taxon>Eurotiales</taxon>
        <taxon>Aspergillaceae</taxon>
        <taxon>Penicillium</taxon>
    </lineage>
</organism>
<protein>
    <submittedName>
        <fullName evidence="1">Uncharacterized protein</fullName>
    </submittedName>
</protein>
<sequence>MAADSMDVHENPARHCHSQKVRNYHLFHKVKNYDSQTKEEKRSAGSDYSLNCFFSVFPTDGERFFVDDVECKSDDTQLRTLVESIWTGFVAPMQSQTGRTPQSTPSHDQNWENLVDNILSEDF</sequence>
<accession>A0A9W9KRN2</accession>